<feature type="compositionally biased region" description="Basic and acidic residues" evidence="1">
    <location>
        <begin position="49"/>
        <end position="65"/>
    </location>
</feature>
<feature type="non-terminal residue" evidence="2">
    <location>
        <position position="1"/>
    </location>
</feature>
<sequence>ERRYGPPARQRRPSLHRASSISSTPARVTDRPRGVQGARPALGGRAGRRHDPPPRDQTLRPDRTPHARRPRRPRRRAPRFRARHLPRRGPGGRDDRRRGDLAGLGAGCQAAGRRGAQRGARPPSRAAERAGLAAPSGPRVPRRVHRRPVLARGVGRRARRRAVHGGVRAVGGRGGSVRPHACRRPPHVRGRGESEHAGPYGRVPRPRVRAWGARRRDRLGAGAVRAPVPRPRRHLRHARGGAGVPCGPCRPRGAAGRRGVRGGAPARASLRGGALRLVVAGIVAPRPPRLEPSGPGADGADGRGRSGSGSGSV</sequence>
<feature type="compositionally biased region" description="Basic residues" evidence="1">
    <location>
        <begin position="180"/>
        <end position="189"/>
    </location>
</feature>
<feature type="compositionally biased region" description="Basic residues" evidence="1">
    <location>
        <begin position="66"/>
        <end position="87"/>
    </location>
</feature>
<feature type="region of interest" description="Disordered" evidence="1">
    <location>
        <begin position="283"/>
        <end position="313"/>
    </location>
</feature>
<dbReference type="AlphaFoldDB" id="A0A6J4VJG3"/>
<organism evidence="2">
    <name type="scientific">uncultured Thermomicrobiales bacterium</name>
    <dbReference type="NCBI Taxonomy" id="1645740"/>
    <lineage>
        <taxon>Bacteria</taxon>
        <taxon>Pseudomonadati</taxon>
        <taxon>Thermomicrobiota</taxon>
        <taxon>Thermomicrobia</taxon>
        <taxon>Thermomicrobiales</taxon>
        <taxon>environmental samples</taxon>
    </lineage>
</organism>
<feature type="compositionally biased region" description="Basic residues" evidence="1">
    <location>
        <begin position="1"/>
        <end position="15"/>
    </location>
</feature>
<protein>
    <submittedName>
        <fullName evidence="2">Uncharacterized protein</fullName>
    </submittedName>
</protein>
<gene>
    <name evidence="2" type="ORF">AVDCRST_MAG19-3848</name>
</gene>
<feature type="compositionally biased region" description="Polar residues" evidence="1">
    <location>
        <begin position="17"/>
        <end position="26"/>
    </location>
</feature>
<evidence type="ECO:0000256" key="1">
    <source>
        <dbReference type="SAM" id="MobiDB-lite"/>
    </source>
</evidence>
<name>A0A6J4VJG3_9BACT</name>
<feature type="non-terminal residue" evidence="2">
    <location>
        <position position="313"/>
    </location>
</feature>
<accession>A0A6J4VJG3</accession>
<feature type="region of interest" description="Disordered" evidence="1">
    <location>
        <begin position="1"/>
        <end position="141"/>
    </location>
</feature>
<proteinExistence type="predicted"/>
<feature type="region of interest" description="Disordered" evidence="1">
    <location>
        <begin position="168"/>
        <end position="204"/>
    </location>
</feature>
<evidence type="ECO:0000313" key="2">
    <source>
        <dbReference type="EMBL" id="CAA9580163.1"/>
    </source>
</evidence>
<feature type="compositionally biased region" description="Basic and acidic residues" evidence="1">
    <location>
        <begin position="91"/>
        <end position="100"/>
    </location>
</feature>
<feature type="compositionally biased region" description="Low complexity" evidence="1">
    <location>
        <begin position="101"/>
        <end position="125"/>
    </location>
</feature>
<dbReference type="EMBL" id="CADCWL010000214">
    <property type="protein sequence ID" value="CAA9580163.1"/>
    <property type="molecule type" value="Genomic_DNA"/>
</dbReference>
<reference evidence="2" key="1">
    <citation type="submission" date="2020-02" db="EMBL/GenBank/DDBJ databases">
        <authorList>
            <person name="Meier V. D."/>
        </authorList>
    </citation>
    <scope>NUCLEOTIDE SEQUENCE</scope>
    <source>
        <strain evidence="2">AVDCRST_MAG19</strain>
    </source>
</reference>